<dbReference type="GO" id="GO:0000105">
    <property type="term" value="P:L-histidine biosynthetic process"/>
    <property type="evidence" value="ECO:0007669"/>
    <property type="project" value="UniProtKB-UniRule"/>
</dbReference>
<dbReference type="InterPro" id="IPR020566">
    <property type="entry name" value="His_synth_bifunc_HisB"/>
</dbReference>
<evidence type="ECO:0000256" key="9">
    <source>
        <dbReference type="ARBA" id="ARBA00023239"/>
    </source>
</evidence>
<dbReference type="Pfam" id="PF00475">
    <property type="entry name" value="IGPD"/>
    <property type="match status" value="1"/>
</dbReference>
<dbReference type="Proteomes" id="UP000289859">
    <property type="component" value="Unassembled WGS sequence"/>
</dbReference>
<dbReference type="GO" id="GO:0046872">
    <property type="term" value="F:metal ion binding"/>
    <property type="evidence" value="ECO:0007669"/>
    <property type="project" value="UniProtKB-KW"/>
</dbReference>
<evidence type="ECO:0000256" key="12">
    <source>
        <dbReference type="HAMAP-Rule" id="MF_01022"/>
    </source>
</evidence>
<evidence type="ECO:0000256" key="1">
    <source>
        <dbReference type="ARBA" id="ARBA00001946"/>
    </source>
</evidence>
<dbReference type="InterPro" id="IPR036412">
    <property type="entry name" value="HAD-like_sf"/>
</dbReference>
<protein>
    <recommendedName>
        <fullName evidence="12">Histidine biosynthesis bifunctional protein HisB</fullName>
    </recommendedName>
    <domain>
        <recommendedName>
            <fullName evidence="12">Histidinol-phosphatase</fullName>
            <ecNumber evidence="12">3.1.3.15</ecNumber>
        </recommendedName>
    </domain>
    <domain>
        <recommendedName>
            <fullName evidence="12">Imidazoleglycerol-phosphate dehydratase</fullName>
            <shortName evidence="12">IGPD</shortName>
            <ecNumber evidence="12">4.2.1.19</ecNumber>
        </recommendedName>
    </domain>
</protein>
<dbReference type="InterPro" id="IPR005954">
    <property type="entry name" value="HisB_N"/>
</dbReference>
<feature type="active site" description="Nucleophile" evidence="12">
    <location>
        <position position="26"/>
    </location>
</feature>
<evidence type="ECO:0000256" key="7">
    <source>
        <dbReference type="ARBA" id="ARBA00022842"/>
    </source>
</evidence>
<reference evidence="13 14" key="1">
    <citation type="submission" date="2018-07" db="EMBL/GenBank/DDBJ databases">
        <title>Leeuwenhoekiella genomics.</title>
        <authorList>
            <person name="Tahon G."/>
            <person name="Willems A."/>
        </authorList>
    </citation>
    <scope>NUCLEOTIDE SEQUENCE [LARGE SCALE GENOMIC DNA]</scope>
    <source>
        <strain evidence="13 14">LMG 29608</strain>
    </source>
</reference>
<keyword evidence="5 12" id="KW-0479">Metal-binding</keyword>
<dbReference type="AlphaFoldDB" id="A0A4Q0P7A5"/>
<dbReference type="InterPro" id="IPR020568">
    <property type="entry name" value="Ribosomal_Su5_D2-typ_SF"/>
</dbReference>
<dbReference type="Pfam" id="PF08645">
    <property type="entry name" value="PNK3P"/>
    <property type="match status" value="1"/>
</dbReference>
<comment type="catalytic activity">
    <reaction evidence="11 12">
        <text>L-histidinol phosphate + H2O = L-histidinol + phosphate</text>
        <dbReference type="Rhea" id="RHEA:14465"/>
        <dbReference type="ChEBI" id="CHEBI:15377"/>
        <dbReference type="ChEBI" id="CHEBI:43474"/>
        <dbReference type="ChEBI" id="CHEBI:57699"/>
        <dbReference type="ChEBI" id="CHEBI:57980"/>
        <dbReference type="EC" id="3.1.3.15"/>
    </reaction>
</comment>
<comment type="pathway">
    <text evidence="12">Amino-acid biosynthesis; L-histidine biosynthesis; L-histidine from 5-phospho-alpha-D-ribose 1-diphosphate: step 8/9.</text>
</comment>
<dbReference type="InterPro" id="IPR006549">
    <property type="entry name" value="HAD-SF_hydro_IIIA"/>
</dbReference>
<dbReference type="UniPathway" id="UPA00031">
    <property type="reaction ID" value="UER00011"/>
</dbReference>
<comment type="catalytic activity">
    <reaction evidence="12">
        <text>D-erythro-1-(imidazol-4-yl)glycerol 3-phosphate = 3-(imidazol-4-yl)-2-oxopropyl phosphate + H2O</text>
        <dbReference type="Rhea" id="RHEA:11040"/>
        <dbReference type="ChEBI" id="CHEBI:15377"/>
        <dbReference type="ChEBI" id="CHEBI:57766"/>
        <dbReference type="ChEBI" id="CHEBI:58278"/>
        <dbReference type="EC" id="4.2.1.19"/>
    </reaction>
</comment>
<keyword evidence="7 12" id="KW-0460">Magnesium</keyword>
<keyword evidence="3 12" id="KW-0963">Cytoplasm</keyword>
<feature type="binding site" evidence="12">
    <location>
        <position position="28"/>
    </location>
    <ligand>
        <name>Mg(2+)</name>
        <dbReference type="ChEBI" id="CHEBI:18420"/>
    </ligand>
</feature>
<evidence type="ECO:0000256" key="11">
    <source>
        <dbReference type="ARBA" id="ARBA00049158"/>
    </source>
</evidence>
<dbReference type="SUPFAM" id="SSF54211">
    <property type="entry name" value="Ribosomal protein S5 domain 2-like"/>
    <property type="match status" value="2"/>
</dbReference>
<evidence type="ECO:0000256" key="6">
    <source>
        <dbReference type="ARBA" id="ARBA00022801"/>
    </source>
</evidence>
<dbReference type="InterPro" id="IPR038494">
    <property type="entry name" value="IGPD_sf"/>
</dbReference>
<dbReference type="NCBIfam" id="TIGR01662">
    <property type="entry name" value="HAD-SF-IIIA"/>
    <property type="match status" value="1"/>
</dbReference>
<comment type="cofactor">
    <cofactor evidence="1 12">
        <name>Mg(2+)</name>
        <dbReference type="ChEBI" id="CHEBI:18420"/>
    </cofactor>
</comment>
<dbReference type="Gene3D" id="3.40.50.1000">
    <property type="entry name" value="HAD superfamily/HAD-like"/>
    <property type="match status" value="1"/>
</dbReference>
<dbReference type="EC" id="3.1.3.15" evidence="12"/>
<feature type="binding site" evidence="12">
    <location>
        <position position="26"/>
    </location>
    <ligand>
        <name>Mg(2+)</name>
        <dbReference type="ChEBI" id="CHEBI:18420"/>
    </ligand>
</feature>
<dbReference type="RefSeq" id="WP_128765394.1">
    <property type="nucleotide sequence ID" value="NZ_JBHUOO010000046.1"/>
</dbReference>
<comment type="subcellular location">
    <subcellularLocation>
        <location evidence="12">Cytoplasm</location>
    </subcellularLocation>
</comment>
<feature type="region of interest" description="Imidazoleglycerol-phosphate dehydratase" evidence="12">
    <location>
        <begin position="205"/>
        <end position="395"/>
    </location>
</feature>
<dbReference type="FunFam" id="3.30.230.40:FF:000001">
    <property type="entry name" value="Imidazoleglycerol-phosphate dehydratase HisB"/>
    <property type="match status" value="1"/>
</dbReference>
<evidence type="ECO:0000313" key="13">
    <source>
        <dbReference type="EMBL" id="RXG22335.1"/>
    </source>
</evidence>
<dbReference type="InterPro" id="IPR023214">
    <property type="entry name" value="HAD_sf"/>
</dbReference>
<evidence type="ECO:0000256" key="5">
    <source>
        <dbReference type="ARBA" id="ARBA00022723"/>
    </source>
</evidence>
<dbReference type="OrthoDB" id="9790411at2"/>
<comment type="caution">
    <text evidence="13">The sequence shown here is derived from an EMBL/GenBank/DDBJ whole genome shotgun (WGS) entry which is preliminary data.</text>
</comment>
<evidence type="ECO:0000256" key="8">
    <source>
        <dbReference type="ARBA" id="ARBA00023102"/>
    </source>
</evidence>
<comment type="caution">
    <text evidence="12">Lacks conserved residue(s) required for the propagation of feature annotation.</text>
</comment>
<dbReference type="GO" id="GO:0004401">
    <property type="term" value="F:histidinol-phosphatase activity"/>
    <property type="evidence" value="ECO:0007669"/>
    <property type="project" value="UniProtKB-UniRule"/>
</dbReference>
<evidence type="ECO:0000313" key="14">
    <source>
        <dbReference type="Proteomes" id="UP000289859"/>
    </source>
</evidence>
<dbReference type="NCBIfam" id="NF003937">
    <property type="entry name" value="PRK05446.1"/>
    <property type="match status" value="1"/>
</dbReference>
<dbReference type="NCBIfam" id="TIGR01656">
    <property type="entry name" value="Histidinol-ppas"/>
    <property type="match status" value="1"/>
</dbReference>
<dbReference type="PANTHER" id="PTHR23133:SF2">
    <property type="entry name" value="IMIDAZOLEGLYCEROL-PHOSPHATE DEHYDRATASE"/>
    <property type="match status" value="1"/>
</dbReference>
<keyword evidence="6 12" id="KW-0378">Hydrolase</keyword>
<keyword evidence="10 12" id="KW-0511">Multifunctional enzyme</keyword>
<comment type="similarity">
    <text evidence="12">In the N-terminal section; belongs to the histidinol-phosphatase family.</text>
</comment>
<gene>
    <name evidence="12" type="primary">hisB</name>
    <name evidence="13" type="ORF">DSM02_1935</name>
</gene>
<dbReference type="HAMAP" id="MF_01022">
    <property type="entry name" value="Bifunc_HisB"/>
    <property type="match status" value="1"/>
</dbReference>
<dbReference type="GO" id="GO:0004424">
    <property type="term" value="F:imidazoleglycerol-phosphate dehydratase activity"/>
    <property type="evidence" value="ECO:0007669"/>
    <property type="project" value="UniProtKB-UniRule"/>
</dbReference>
<dbReference type="InterPro" id="IPR020565">
    <property type="entry name" value="ImidazoleglycerP_deHydtase_CS"/>
</dbReference>
<sequence length="395" mass="44942">MSNLSKNEFNGVPPLGARGQKVLFIDRDGTIIKEPPGYQVDAFEKVTFYPKVFSYLSKIAKELDYKLVMITNQDGLGTDIFPEDTFWPVHNFILKSFENEGVIFDDVFIDKTFPEENANTRKPGTGMLTEFFSDEYDLENSFVFGDRITDIELAKNLGAKGIFINDHTYLGSDEITTKREELENYIALETNDWKEIYEFLKLEERTASISRKTNETDIEIELNLDGTGKSDIKTGLAFFDHMLDQLARHGSMDLKIHVNGDLEVDEHHTIEDTAIALGEVFAKALGNKLGIERYGFCLPMDDCLAQVAIDFGGRNWLVWETDFKREKIGEMPTEMFYHFFKSFTDGARANLNVKAEGTNEHHKIEAIFKAFAKAIKVAVKRDPDKMVLPSTKGML</sequence>
<dbReference type="NCBIfam" id="NF002114">
    <property type="entry name" value="PRK00951.2-4"/>
    <property type="match status" value="1"/>
</dbReference>
<feature type="region of interest" description="Histidinol-phosphatase" evidence="12">
    <location>
        <begin position="1"/>
        <end position="204"/>
    </location>
</feature>
<comment type="pathway">
    <text evidence="2 12">Amino-acid biosynthesis; L-histidine biosynthesis; L-histidine from 5-phospho-alpha-D-ribose 1-diphosphate: step 6/9.</text>
</comment>
<dbReference type="EMBL" id="QOVK01000006">
    <property type="protein sequence ID" value="RXG22335.1"/>
    <property type="molecule type" value="Genomic_DNA"/>
</dbReference>
<dbReference type="HAMAP" id="MF_00076">
    <property type="entry name" value="HisB"/>
    <property type="match status" value="1"/>
</dbReference>
<keyword evidence="8 12" id="KW-0368">Histidine biosynthesis</keyword>
<dbReference type="SUPFAM" id="SSF56784">
    <property type="entry name" value="HAD-like"/>
    <property type="match status" value="1"/>
</dbReference>
<comment type="similarity">
    <text evidence="12">In the C-terminal section; belongs to the imidazoleglycerol-phosphate dehydratase family.</text>
</comment>
<dbReference type="Gene3D" id="3.30.230.40">
    <property type="entry name" value="Imidazole glycerol phosphate dehydratase, domain 1"/>
    <property type="match status" value="2"/>
</dbReference>
<dbReference type="InterPro" id="IPR000807">
    <property type="entry name" value="ImidazoleglycerolP_deHydtase"/>
</dbReference>
<accession>A0A4Q0P7A5</accession>
<dbReference type="InterPro" id="IPR006543">
    <property type="entry name" value="Histidinol-phos"/>
</dbReference>
<name>A0A4Q0P7A5_9FLAO</name>
<dbReference type="InterPro" id="IPR013954">
    <property type="entry name" value="PNK3P"/>
</dbReference>
<dbReference type="NCBIfam" id="NF002111">
    <property type="entry name" value="PRK00951.2-1"/>
    <property type="match status" value="1"/>
</dbReference>
<feature type="binding site" evidence="12">
    <location>
        <position position="146"/>
    </location>
    <ligand>
        <name>Mg(2+)</name>
        <dbReference type="ChEBI" id="CHEBI:18420"/>
    </ligand>
</feature>
<evidence type="ECO:0000256" key="10">
    <source>
        <dbReference type="ARBA" id="ARBA00023268"/>
    </source>
</evidence>
<evidence type="ECO:0000256" key="2">
    <source>
        <dbReference type="ARBA" id="ARBA00005047"/>
    </source>
</evidence>
<keyword evidence="9 12" id="KW-0456">Lyase</keyword>
<evidence type="ECO:0000256" key="3">
    <source>
        <dbReference type="ARBA" id="ARBA00022490"/>
    </source>
</evidence>
<dbReference type="NCBIfam" id="TIGR01261">
    <property type="entry name" value="hisB_Nterm"/>
    <property type="match status" value="1"/>
</dbReference>
<proteinExistence type="inferred from homology"/>
<dbReference type="PROSITE" id="PS00955">
    <property type="entry name" value="IGP_DEHYDRATASE_2"/>
    <property type="match status" value="1"/>
</dbReference>
<keyword evidence="14" id="KW-1185">Reference proteome</keyword>
<dbReference type="FunFam" id="3.30.230.40:FF:000003">
    <property type="entry name" value="Imidazoleglycerol-phosphate dehydratase HisB"/>
    <property type="match status" value="1"/>
</dbReference>
<dbReference type="PROSITE" id="PS00954">
    <property type="entry name" value="IGP_DEHYDRATASE_1"/>
    <property type="match status" value="1"/>
</dbReference>
<evidence type="ECO:0000256" key="4">
    <source>
        <dbReference type="ARBA" id="ARBA00022605"/>
    </source>
</evidence>
<dbReference type="CDD" id="cd07914">
    <property type="entry name" value="IGPD"/>
    <property type="match status" value="1"/>
</dbReference>
<feature type="active site" description="Proton donor" evidence="12">
    <location>
        <position position="28"/>
    </location>
</feature>
<dbReference type="EC" id="4.2.1.19" evidence="12"/>
<organism evidence="13 14">
    <name type="scientific">Leeuwenhoekiella polynyae</name>
    <dbReference type="NCBI Taxonomy" id="1550906"/>
    <lineage>
        <taxon>Bacteria</taxon>
        <taxon>Pseudomonadati</taxon>
        <taxon>Bacteroidota</taxon>
        <taxon>Flavobacteriia</taxon>
        <taxon>Flavobacteriales</taxon>
        <taxon>Flavobacteriaceae</taxon>
        <taxon>Leeuwenhoekiella</taxon>
    </lineage>
</organism>
<dbReference type="PANTHER" id="PTHR23133">
    <property type="entry name" value="IMIDAZOLEGLYCEROL-PHOSPHATE DEHYDRATASE HIS7"/>
    <property type="match status" value="1"/>
</dbReference>
<keyword evidence="4 12" id="KW-0028">Amino-acid biosynthesis</keyword>
<dbReference type="GO" id="GO:0005737">
    <property type="term" value="C:cytoplasm"/>
    <property type="evidence" value="ECO:0007669"/>
    <property type="project" value="UniProtKB-SubCell"/>
</dbReference>